<dbReference type="AlphaFoldDB" id="A0A099ET37"/>
<evidence type="ECO:0000313" key="3">
    <source>
        <dbReference type="Proteomes" id="UP000029917"/>
    </source>
</evidence>
<evidence type="ECO:0000313" key="2">
    <source>
        <dbReference type="EMBL" id="KGJ01580.1"/>
    </source>
</evidence>
<keyword evidence="3" id="KW-1185">Reference proteome</keyword>
<dbReference type="STRING" id="690417.IC63_16725"/>
<dbReference type="Gene3D" id="3.30.43.10">
    <property type="entry name" value="Uridine Diphospho-n-acetylenolpyruvylglucosamine Reductase, domain 2"/>
    <property type="match status" value="1"/>
</dbReference>
<evidence type="ECO:0000256" key="1">
    <source>
        <dbReference type="ARBA" id="ARBA00022630"/>
    </source>
</evidence>
<reference evidence="2 3" key="2">
    <citation type="submission" date="2014-10" db="EMBL/GenBank/DDBJ databases">
        <title>Paracoccus sanguinis sp. nov., isolated from clinical specimens of New York State patients.</title>
        <authorList>
            <person name="Mingle L.A."/>
            <person name="Cole J.A."/>
            <person name="Lapierre P."/>
            <person name="Musser K.A."/>
        </authorList>
    </citation>
    <scope>NUCLEOTIDE SEQUENCE [LARGE SCALE GENOMIC DNA]</scope>
    <source>
        <strain evidence="2 3">HAMBI 3106</strain>
    </source>
</reference>
<gene>
    <name evidence="2" type="ORF">IC63_16725</name>
</gene>
<dbReference type="InterPro" id="IPR016167">
    <property type="entry name" value="FAD-bd_PCMH_sub1"/>
</dbReference>
<accession>A0A099ET37</accession>
<reference evidence="2 3" key="1">
    <citation type="submission" date="2014-09" db="EMBL/GenBank/DDBJ databases">
        <authorList>
            <person name="McGinnis J.M."/>
            <person name="Wolfgang W.J."/>
        </authorList>
    </citation>
    <scope>NUCLEOTIDE SEQUENCE [LARGE SCALE GENOMIC DNA]</scope>
    <source>
        <strain evidence="2 3">HAMBI 3106</strain>
    </source>
</reference>
<protein>
    <submittedName>
        <fullName evidence="2">Uncharacterized protein</fullName>
    </submittedName>
</protein>
<keyword evidence="1" id="KW-0285">Flavoprotein</keyword>
<dbReference type="InterPro" id="IPR036318">
    <property type="entry name" value="FAD-bd_PCMH-like_sf"/>
</dbReference>
<sequence>MAMSAPVLPVTSAKDIDTATARSQWRSLFEQWRVLQACVVADVAIIMQAANTGLTGGSTVRLG</sequence>
<name>A0A099ET37_9RHOB</name>
<proteinExistence type="predicted"/>
<comment type="caution">
    <text evidence="2">The sequence shown here is derived from an EMBL/GenBank/DDBJ whole genome shotgun (WGS) entry which is preliminary data.</text>
</comment>
<dbReference type="EMBL" id="JRKS01000105">
    <property type="protein sequence ID" value="KGJ01580.1"/>
    <property type="molecule type" value="Genomic_DNA"/>
</dbReference>
<dbReference type="Proteomes" id="UP000029917">
    <property type="component" value="Unassembled WGS sequence"/>
</dbReference>
<organism evidence="2 3">
    <name type="scientific">Paracoccus sphaerophysae</name>
    <dbReference type="NCBI Taxonomy" id="690417"/>
    <lineage>
        <taxon>Bacteria</taxon>
        <taxon>Pseudomonadati</taxon>
        <taxon>Pseudomonadota</taxon>
        <taxon>Alphaproteobacteria</taxon>
        <taxon>Rhodobacterales</taxon>
        <taxon>Paracoccaceae</taxon>
        <taxon>Paracoccus</taxon>
    </lineage>
</organism>
<dbReference type="SUPFAM" id="SSF56176">
    <property type="entry name" value="FAD-binding/transporter-associated domain-like"/>
    <property type="match status" value="1"/>
</dbReference>
<dbReference type="GO" id="GO:0050660">
    <property type="term" value="F:flavin adenine dinucleotide binding"/>
    <property type="evidence" value="ECO:0007669"/>
    <property type="project" value="InterPro"/>
</dbReference>